<dbReference type="SMART" id="SM00369">
    <property type="entry name" value="LRR_TYP"/>
    <property type="match status" value="3"/>
</dbReference>
<reference evidence="5 6" key="1">
    <citation type="submission" date="2016-04" db="EMBL/GenBank/DDBJ databases">
        <title>Draft genome of Fonsecaea erecta CBS 125763.</title>
        <authorList>
            <person name="Weiss V.A."/>
            <person name="Vicente V.A."/>
            <person name="Raittz R.T."/>
            <person name="Moreno L.F."/>
            <person name="De Souza E.M."/>
            <person name="Pedrosa F.O."/>
            <person name="Steffens M.B."/>
            <person name="Faoro H."/>
            <person name="Tadra-Sfeir M.Z."/>
            <person name="Najafzadeh M.J."/>
            <person name="Felipe M.S."/>
            <person name="Teixeira M."/>
            <person name="Sun J."/>
            <person name="Xi L."/>
            <person name="Gomes R."/>
            <person name="De Azevedo C.M."/>
            <person name="Salgado C.G."/>
            <person name="Da Silva M.B."/>
            <person name="Nascimento M.F."/>
            <person name="Queiroz-Telles F."/>
            <person name="Attili D.S."/>
            <person name="Gorbushina A."/>
        </authorList>
    </citation>
    <scope>NUCLEOTIDE SEQUENCE [LARGE SCALE GENOMIC DNA]</scope>
    <source>
        <strain evidence="5 6">CBS 125763</strain>
    </source>
</reference>
<dbReference type="RefSeq" id="XP_018694725.1">
    <property type="nucleotide sequence ID" value="XM_018835075.1"/>
</dbReference>
<evidence type="ECO:0000313" key="6">
    <source>
        <dbReference type="Proteomes" id="UP000078343"/>
    </source>
</evidence>
<feature type="region of interest" description="Disordered" evidence="3">
    <location>
        <begin position="448"/>
        <end position="478"/>
    </location>
</feature>
<dbReference type="PANTHER" id="PTHR48051">
    <property type="match status" value="1"/>
</dbReference>
<dbReference type="OrthoDB" id="1394818at2759"/>
<feature type="region of interest" description="Disordered" evidence="3">
    <location>
        <begin position="747"/>
        <end position="766"/>
    </location>
</feature>
<dbReference type="InterPro" id="IPR055414">
    <property type="entry name" value="LRR_R13L4/SHOC2-like"/>
</dbReference>
<sequence length="1173" mass="127484">MLAIDTIPVLGFRDINLSNIMDPELPPATNTRTMLRPEDASRLGRPFRLDDSDRTRAASENTRMNVEREGGSALGAEDSSPQREERTVAQNNIGREPTLLSLEDTTELFRRKVADARQDTEHALAGSEAVSDAVKPKLTLDLGHSNIARLPESVVDLIKAEVERLSLSHNQIWHIPLRFSECSHLRYLNIRSNVFREIPRGVYKLGQLEILDISRNKVRKISSDIKNLKSLRVFSVVHNRVEDLPVELCEMTKLQILKIAENPLRFKLKKIVEAKESEVSFSEMTDHERETAITLEIKRYLREIHPVITPIDVEASLQVDESPMEMTPKPLKRSLSSRFPVIPSTNSTDSGSEANKSSPIQNLANPPAVPTRSHYRMASNTQPIALRRPGIAPLISQNNERNRSNSESVLQASAAARQKRMGMLRKEKPDLDSIDELKVNRNSHLRGFSHGSVLKRNGALSSPGGNSSSSPSSPRDPRRHRLAFVKRLSSLPEHKVETEWDNPVIEGAKGILYALYQIHPQISGLIAAIRGKDVRRSTLEFTLFNASTHVDRLNLALEEADAVDPGDTDAVEKVEDNVRTDCATCIMAYTHVTSQLQDSVKKIVAGSDARYVRTLMLLLYGSMMEVRNAIQSFGADVRVTQGLGHRRQMSSGNAHPIQTIPEEFSTPLQPVRAITPTRDRNLASRQAGRLRSDTAIQHPVADNIPAYQSNPVPPAGSAALPTPIHLTGTTLNGGTLTGTSSTFSNSGTLTSVSSSGFRSRSGSRTAMTMNGFTSSSVASTPRSGEAFSLPPSNSFAARVNPITGLTDAQEEVVFEQIFIALTNAHDAALRTIPFVKVQFLRCLEAAEENRQPKAMHDLWSTLVYRCKLCIEISEALRIRLTNMRLQDPSIHIVVAGSGRNDPSLWLLCKNFLMSFIELLTEMRIAKTQRLLSQEIITMLRPVQKASREAGRLIETSPWRYLTDSAAAAMPPPSVFGANSSQAPSAVVNGNGYPSSIHATLTTGSNPSPYPPSAGSSQISNYPLQSPFPPPLVPVPPIPGLASANAPNTATRQMVNGSILSISSLSLGSVGSANAAATNGISPVSVPLPATPLSAALGPAAQATVPTNVPSANASSNPLATPTTSSALPTPVAAIPSTPASAYGDSFFRGDVFQRADSLLSMPQIGGVNFLNRR</sequence>
<feature type="compositionally biased region" description="Low complexity" evidence="3">
    <location>
        <begin position="747"/>
        <end position="764"/>
    </location>
</feature>
<evidence type="ECO:0000256" key="2">
    <source>
        <dbReference type="ARBA" id="ARBA00022737"/>
    </source>
</evidence>
<dbReference type="InterPro" id="IPR003591">
    <property type="entry name" value="Leu-rich_rpt_typical-subtyp"/>
</dbReference>
<evidence type="ECO:0000256" key="1">
    <source>
        <dbReference type="ARBA" id="ARBA00022614"/>
    </source>
</evidence>
<feature type="compositionally biased region" description="Basic and acidic residues" evidence="3">
    <location>
        <begin position="35"/>
        <end position="57"/>
    </location>
</feature>
<dbReference type="Proteomes" id="UP000078343">
    <property type="component" value="Unassembled WGS sequence"/>
</dbReference>
<comment type="caution">
    <text evidence="5">The sequence shown here is derived from an EMBL/GenBank/DDBJ whole genome shotgun (WGS) entry which is preliminary data.</text>
</comment>
<evidence type="ECO:0000259" key="4">
    <source>
        <dbReference type="Pfam" id="PF23598"/>
    </source>
</evidence>
<dbReference type="InterPro" id="IPR032675">
    <property type="entry name" value="LRR_dom_sf"/>
</dbReference>
<feature type="region of interest" description="Disordered" evidence="3">
    <location>
        <begin position="26"/>
        <end position="88"/>
    </location>
</feature>
<dbReference type="Pfam" id="PF23598">
    <property type="entry name" value="LRR_14"/>
    <property type="match status" value="1"/>
</dbReference>
<dbReference type="Pfam" id="PF10428">
    <property type="entry name" value="SOG2"/>
    <property type="match status" value="1"/>
</dbReference>
<feature type="compositionally biased region" description="Low complexity" evidence="3">
    <location>
        <begin position="461"/>
        <end position="473"/>
    </location>
</feature>
<dbReference type="InterPro" id="IPR050216">
    <property type="entry name" value="LRR_domain-containing"/>
</dbReference>
<keyword evidence="1" id="KW-0433">Leucine-rich repeat</keyword>
<feature type="region of interest" description="Disordered" evidence="3">
    <location>
        <begin position="997"/>
        <end position="1024"/>
    </location>
</feature>
<dbReference type="Gene3D" id="3.80.10.10">
    <property type="entry name" value="Ribonuclease Inhibitor"/>
    <property type="match status" value="1"/>
</dbReference>
<organism evidence="5 6">
    <name type="scientific">Fonsecaea erecta</name>
    <dbReference type="NCBI Taxonomy" id="1367422"/>
    <lineage>
        <taxon>Eukaryota</taxon>
        <taxon>Fungi</taxon>
        <taxon>Dikarya</taxon>
        <taxon>Ascomycota</taxon>
        <taxon>Pezizomycotina</taxon>
        <taxon>Eurotiomycetes</taxon>
        <taxon>Chaetothyriomycetidae</taxon>
        <taxon>Chaetothyriales</taxon>
        <taxon>Herpotrichiellaceae</taxon>
        <taxon>Fonsecaea</taxon>
    </lineage>
</organism>
<evidence type="ECO:0000256" key="3">
    <source>
        <dbReference type="SAM" id="MobiDB-lite"/>
    </source>
</evidence>
<dbReference type="InterPro" id="IPR019487">
    <property type="entry name" value="RAM_signalling_pathway_SOG2"/>
</dbReference>
<keyword evidence="6" id="KW-1185">Reference proteome</keyword>
<name>A0A178ZNG1_9EURO</name>
<dbReference type="GO" id="GO:0005737">
    <property type="term" value="C:cytoplasm"/>
    <property type="evidence" value="ECO:0007669"/>
    <property type="project" value="TreeGrafter"/>
</dbReference>
<feature type="compositionally biased region" description="Polar residues" evidence="3">
    <location>
        <begin position="343"/>
        <end position="364"/>
    </location>
</feature>
<keyword evidence="2" id="KW-0677">Repeat</keyword>
<dbReference type="EMBL" id="LVYI01000003">
    <property type="protein sequence ID" value="OAP61358.1"/>
    <property type="molecule type" value="Genomic_DNA"/>
</dbReference>
<feature type="region of interest" description="Disordered" evidence="3">
    <location>
        <begin position="397"/>
        <end position="429"/>
    </location>
</feature>
<accession>A0A178ZNG1</accession>
<proteinExistence type="predicted"/>
<feature type="compositionally biased region" description="Polar residues" evidence="3">
    <location>
        <begin position="997"/>
        <end position="1006"/>
    </location>
</feature>
<dbReference type="STRING" id="1367422.A0A178ZNG1"/>
<gene>
    <name evidence="5" type="ORF">AYL99_03561</name>
</gene>
<dbReference type="AlphaFoldDB" id="A0A178ZNG1"/>
<protein>
    <recommendedName>
        <fullName evidence="4">Disease resistance R13L4/SHOC-2-like LRR domain-containing protein</fullName>
    </recommendedName>
</protein>
<dbReference type="PANTHER" id="PTHR48051:SF54">
    <property type="entry name" value="LEUCINE-RICH REPEAT-CONTAINING PROTEIN"/>
    <property type="match status" value="1"/>
</dbReference>
<dbReference type="GeneID" id="30007730"/>
<dbReference type="SUPFAM" id="SSF52058">
    <property type="entry name" value="L domain-like"/>
    <property type="match status" value="1"/>
</dbReference>
<feature type="region of interest" description="Disordered" evidence="3">
    <location>
        <begin position="322"/>
        <end position="373"/>
    </location>
</feature>
<feature type="domain" description="Disease resistance R13L4/SHOC-2-like LRR" evidence="4">
    <location>
        <begin position="181"/>
        <end position="307"/>
    </location>
</feature>
<evidence type="ECO:0000313" key="5">
    <source>
        <dbReference type="EMBL" id="OAP61358.1"/>
    </source>
</evidence>